<dbReference type="SUPFAM" id="SSF55846">
    <property type="entry name" value="N-acetylmuramoyl-L-alanine amidase-like"/>
    <property type="match status" value="1"/>
</dbReference>
<dbReference type="InterPro" id="IPR036505">
    <property type="entry name" value="Amidase/PGRP_sf"/>
</dbReference>
<dbReference type="PANTHER" id="PTHR11022:SF41">
    <property type="entry name" value="PEPTIDOGLYCAN-RECOGNITION PROTEIN LC-RELATED"/>
    <property type="match status" value="1"/>
</dbReference>
<dbReference type="GO" id="GO:0008270">
    <property type="term" value="F:zinc ion binding"/>
    <property type="evidence" value="ECO:0007669"/>
    <property type="project" value="InterPro"/>
</dbReference>
<dbReference type="AlphaFoldDB" id="A0A919SZY6"/>
<name>A0A919SZY6_9ACTN</name>
<feature type="domain" description="N-acetylmuramoyl-L-alanine amidase" evidence="3">
    <location>
        <begin position="13"/>
        <end position="141"/>
    </location>
</feature>
<protein>
    <recommendedName>
        <fullName evidence="7">N-acetylmuramoyl-L-alanine amidase</fullName>
    </recommendedName>
</protein>
<evidence type="ECO:0000259" key="3">
    <source>
        <dbReference type="SMART" id="SM00644"/>
    </source>
</evidence>
<comment type="similarity">
    <text evidence="1">Belongs to the N-acetylmuramoyl-L-alanine amidase 2 family.</text>
</comment>
<proteinExistence type="inferred from homology"/>
<dbReference type="InterPro" id="IPR015510">
    <property type="entry name" value="PGRP"/>
</dbReference>
<organism evidence="5 6">
    <name type="scientific">Winogradskya consettensis</name>
    <dbReference type="NCBI Taxonomy" id="113560"/>
    <lineage>
        <taxon>Bacteria</taxon>
        <taxon>Bacillati</taxon>
        <taxon>Actinomycetota</taxon>
        <taxon>Actinomycetes</taxon>
        <taxon>Micromonosporales</taxon>
        <taxon>Micromonosporaceae</taxon>
        <taxon>Winogradskya</taxon>
    </lineage>
</organism>
<dbReference type="EMBL" id="BOQP01000052">
    <property type="protein sequence ID" value="GIM82718.1"/>
    <property type="molecule type" value="Genomic_DNA"/>
</dbReference>
<sequence length="250" mass="27090">MKMISRAGWNARAPKKTPEHVAPSHREYFVVHHSGATATQSVRAIQDWCMDGRGFADVDYNFLVDQEGKVYEGRGWDVVGAHCTDFNTNGIGVCVIGNDDLSDAVKASLAELYRLANARCGKTLKLRGHRQLATTGTTCPGSRIYAWVQAGMPLPAKPAPVEDPMARLDPADVEAIAQRLAELNADDKLVTLTKATAERLGRGENEKIRGDLLDQRAVIDGVDNRRDIKQILAILQGTAQSAPSTAADGQ</sequence>
<dbReference type="RefSeq" id="WP_213002661.1">
    <property type="nucleotide sequence ID" value="NZ_BAAATW010000006.1"/>
</dbReference>
<evidence type="ECO:0008006" key="7">
    <source>
        <dbReference type="Google" id="ProtNLM"/>
    </source>
</evidence>
<dbReference type="Pfam" id="PF01510">
    <property type="entry name" value="Amidase_2"/>
    <property type="match status" value="1"/>
</dbReference>
<dbReference type="GO" id="GO:0009253">
    <property type="term" value="P:peptidoglycan catabolic process"/>
    <property type="evidence" value="ECO:0007669"/>
    <property type="project" value="InterPro"/>
</dbReference>
<evidence type="ECO:0000313" key="5">
    <source>
        <dbReference type="EMBL" id="GIM82718.1"/>
    </source>
</evidence>
<dbReference type="PANTHER" id="PTHR11022">
    <property type="entry name" value="PEPTIDOGLYCAN RECOGNITION PROTEIN"/>
    <property type="match status" value="1"/>
</dbReference>
<reference evidence="5" key="1">
    <citation type="submission" date="2021-03" db="EMBL/GenBank/DDBJ databases">
        <title>Whole genome shotgun sequence of Actinoplanes consettensis NBRC 14913.</title>
        <authorList>
            <person name="Komaki H."/>
            <person name="Tamura T."/>
        </authorList>
    </citation>
    <scope>NUCLEOTIDE SEQUENCE</scope>
    <source>
        <strain evidence="5">NBRC 14913</strain>
    </source>
</reference>
<dbReference type="CDD" id="cd06583">
    <property type="entry name" value="PGRP"/>
    <property type="match status" value="1"/>
</dbReference>
<feature type="domain" description="Peptidoglycan recognition protein family" evidence="4">
    <location>
        <begin position="1"/>
        <end position="133"/>
    </location>
</feature>
<dbReference type="Proteomes" id="UP000680865">
    <property type="component" value="Unassembled WGS sequence"/>
</dbReference>
<evidence type="ECO:0000256" key="2">
    <source>
        <dbReference type="SAM" id="MobiDB-lite"/>
    </source>
</evidence>
<dbReference type="SMART" id="SM00701">
    <property type="entry name" value="PGRP"/>
    <property type="match status" value="1"/>
</dbReference>
<keyword evidence="6" id="KW-1185">Reference proteome</keyword>
<evidence type="ECO:0000256" key="1">
    <source>
        <dbReference type="ARBA" id="ARBA00007553"/>
    </source>
</evidence>
<dbReference type="Gene3D" id="3.40.80.10">
    <property type="entry name" value="Peptidoglycan recognition protein-like"/>
    <property type="match status" value="1"/>
</dbReference>
<feature type="region of interest" description="Disordered" evidence="2">
    <location>
        <begin position="1"/>
        <end position="20"/>
    </location>
</feature>
<dbReference type="InterPro" id="IPR006619">
    <property type="entry name" value="PGRP_domain_met/bac"/>
</dbReference>
<comment type="caution">
    <text evidence="5">The sequence shown here is derived from an EMBL/GenBank/DDBJ whole genome shotgun (WGS) entry which is preliminary data.</text>
</comment>
<evidence type="ECO:0000259" key="4">
    <source>
        <dbReference type="SMART" id="SM00701"/>
    </source>
</evidence>
<dbReference type="InterPro" id="IPR002502">
    <property type="entry name" value="Amidase_domain"/>
</dbReference>
<gene>
    <name evidence="5" type="ORF">Aco04nite_82920</name>
</gene>
<evidence type="ECO:0000313" key="6">
    <source>
        <dbReference type="Proteomes" id="UP000680865"/>
    </source>
</evidence>
<accession>A0A919SZY6</accession>
<dbReference type="GO" id="GO:0008745">
    <property type="term" value="F:N-acetylmuramoyl-L-alanine amidase activity"/>
    <property type="evidence" value="ECO:0007669"/>
    <property type="project" value="InterPro"/>
</dbReference>
<dbReference type="SMART" id="SM00644">
    <property type="entry name" value="Ami_2"/>
    <property type="match status" value="1"/>
</dbReference>